<organism evidence="6 7">
    <name type="scientific">Rotaria sordida</name>
    <dbReference type="NCBI Taxonomy" id="392033"/>
    <lineage>
        <taxon>Eukaryota</taxon>
        <taxon>Metazoa</taxon>
        <taxon>Spiralia</taxon>
        <taxon>Gnathifera</taxon>
        <taxon>Rotifera</taxon>
        <taxon>Eurotatoria</taxon>
        <taxon>Bdelloidea</taxon>
        <taxon>Philodinida</taxon>
        <taxon>Philodinidae</taxon>
        <taxon>Rotaria</taxon>
    </lineage>
</organism>
<dbReference type="EMBL" id="CAJNOT010000055">
    <property type="protein sequence ID" value="CAF0807008.1"/>
    <property type="molecule type" value="Genomic_DNA"/>
</dbReference>
<proteinExistence type="inferred from homology"/>
<dbReference type="Proteomes" id="UP000663864">
    <property type="component" value="Unassembled WGS sequence"/>
</dbReference>
<evidence type="ECO:0000256" key="2">
    <source>
        <dbReference type="ARBA" id="ARBA00010670"/>
    </source>
</evidence>
<accession>A0A818X8Z6</accession>
<evidence type="ECO:0000313" key="5">
    <source>
        <dbReference type="EMBL" id="CAF0807008.1"/>
    </source>
</evidence>
<comment type="similarity">
    <text evidence="2">Belongs to the DDIT4 family.</text>
</comment>
<dbReference type="PANTHER" id="PTHR12478">
    <property type="entry name" value="DNA-DAMAGE-INDUCIBLE TRANSCRIPT 4 PROTEIN DDIT4"/>
    <property type="match status" value="1"/>
</dbReference>
<dbReference type="Gene3D" id="3.90.470.40">
    <property type="entry name" value="RTP801-like"/>
    <property type="match status" value="1"/>
</dbReference>
<dbReference type="AlphaFoldDB" id="A0A818X8Z6"/>
<dbReference type="GO" id="GO:0005737">
    <property type="term" value="C:cytoplasm"/>
    <property type="evidence" value="ECO:0007669"/>
    <property type="project" value="UniProtKB-SubCell"/>
</dbReference>
<evidence type="ECO:0000256" key="1">
    <source>
        <dbReference type="ARBA" id="ARBA00004496"/>
    </source>
</evidence>
<reference evidence="6" key="1">
    <citation type="submission" date="2021-02" db="EMBL/GenBank/DDBJ databases">
        <authorList>
            <person name="Nowell W R."/>
        </authorList>
    </citation>
    <scope>NUCLEOTIDE SEQUENCE</scope>
</reference>
<dbReference type="OrthoDB" id="10007319at2759"/>
<evidence type="ECO:0000313" key="6">
    <source>
        <dbReference type="EMBL" id="CAF3735734.1"/>
    </source>
</evidence>
<evidence type="ECO:0000313" key="4">
    <source>
        <dbReference type="EMBL" id="CAF0744519.1"/>
    </source>
</evidence>
<evidence type="ECO:0000313" key="7">
    <source>
        <dbReference type="Proteomes" id="UP000663836"/>
    </source>
</evidence>
<dbReference type="Proteomes" id="UP000663836">
    <property type="component" value="Unassembled WGS sequence"/>
</dbReference>
<dbReference type="PANTHER" id="PTHR12478:SF16">
    <property type="entry name" value="PROTEIN CHARYBDE-RELATED"/>
    <property type="match status" value="1"/>
</dbReference>
<protein>
    <submittedName>
        <fullName evidence="6">Uncharacterized protein</fullName>
    </submittedName>
</protein>
<dbReference type="GO" id="GO:0009968">
    <property type="term" value="P:negative regulation of signal transduction"/>
    <property type="evidence" value="ECO:0007669"/>
    <property type="project" value="InterPro"/>
</dbReference>
<evidence type="ECO:0000256" key="3">
    <source>
        <dbReference type="ARBA" id="ARBA00022490"/>
    </source>
</evidence>
<dbReference type="Proteomes" id="UP000663882">
    <property type="component" value="Unassembled WGS sequence"/>
</dbReference>
<dbReference type="EMBL" id="CAJOBD010000913">
    <property type="protein sequence ID" value="CAF3735734.1"/>
    <property type="molecule type" value="Genomic_DNA"/>
</dbReference>
<sequence>MSIENNSLIRAHGRNSSYPICENLSNNLNNQIGIFNGRRCSSTITIPPSSLDQYSKINIINYETFDRSIQSNLNDNSSWIERCKQNLTNILKHISKPIMKQDSMMVINTGHQQLSTFNYDPELDLREEHLLLVSKRLLTTLRESKIKHLSCDNLYLPCNHIRNIARQCLIMSAEEPFGIMGAQIKIKLTLLSPNMTTTITKYLPIIQINSKQKTTFEIEIDLHEDTKVFTLRHFLPKMKMFQQIKERSPLYVSPRCLLIKNVFYKTAEPKRAYVNSMA</sequence>
<dbReference type="GO" id="GO:0032006">
    <property type="term" value="P:regulation of TOR signaling"/>
    <property type="evidence" value="ECO:0007669"/>
    <property type="project" value="TreeGrafter"/>
</dbReference>
<dbReference type="InterPro" id="IPR012918">
    <property type="entry name" value="RTP801-like"/>
</dbReference>
<dbReference type="EMBL" id="CAJNOO010000017">
    <property type="protein sequence ID" value="CAF0744519.1"/>
    <property type="molecule type" value="Genomic_DNA"/>
</dbReference>
<dbReference type="GO" id="GO:0006915">
    <property type="term" value="P:apoptotic process"/>
    <property type="evidence" value="ECO:0007669"/>
    <property type="project" value="TreeGrafter"/>
</dbReference>
<name>A0A818X8Z6_9BILA</name>
<gene>
    <name evidence="6" type="ORF">JBS370_LOCUS11690</name>
    <name evidence="4" type="ORF">RFH988_LOCUS930</name>
    <name evidence="5" type="ORF">ZHD862_LOCUS2714</name>
</gene>
<dbReference type="Pfam" id="PF07809">
    <property type="entry name" value="RTP801_C"/>
    <property type="match status" value="1"/>
</dbReference>
<dbReference type="InterPro" id="IPR038281">
    <property type="entry name" value="RTP801-like_C_sf"/>
</dbReference>
<comment type="caution">
    <text evidence="6">The sequence shown here is derived from an EMBL/GenBank/DDBJ whole genome shotgun (WGS) entry which is preliminary data.</text>
</comment>
<comment type="subcellular location">
    <subcellularLocation>
        <location evidence="1">Cytoplasm</location>
    </subcellularLocation>
</comment>
<keyword evidence="3" id="KW-0963">Cytoplasm</keyword>